<dbReference type="InterPro" id="IPR008542">
    <property type="entry name" value="BIg21"/>
</dbReference>
<dbReference type="PANTHER" id="PTHR39576:SF2">
    <property type="entry name" value="ATTACHING AND EFFACING PROTEIN HOMOLOG-RELATED"/>
    <property type="match status" value="1"/>
</dbReference>
<feature type="domain" description="LysM" evidence="7">
    <location>
        <begin position="87"/>
        <end position="135"/>
    </location>
</feature>
<evidence type="ECO:0000256" key="3">
    <source>
        <dbReference type="ARBA" id="ARBA00023136"/>
    </source>
</evidence>
<dbReference type="InterPro" id="IPR024519">
    <property type="entry name" value="IAT_beta"/>
</dbReference>
<name>A0ABN4F8L6_YERRO</name>
<keyword evidence="5" id="KW-1133">Transmembrane helix</keyword>
<feature type="domain" description="Big-1" evidence="6">
    <location>
        <begin position="545"/>
        <end position="636"/>
    </location>
</feature>
<evidence type="ECO:0000256" key="4">
    <source>
        <dbReference type="ARBA" id="ARBA00023237"/>
    </source>
</evidence>
<dbReference type="InterPro" id="IPR003535">
    <property type="entry name" value="Intimin/invasin_bac"/>
</dbReference>
<dbReference type="InterPro" id="IPR003344">
    <property type="entry name" value="Big_1_dom"/>
</dbReference>
<dbReference type="InterPro" id="IPR038177">
    <property type="entry name" value="IAT_beta_sf"/>
</dbReference>
<dbReference type="PROSITE" id="PS51127">
    <property type="entry name" value="BIG1"/>
    <property type="match status" value="3"/>
</dbReference>
<organism evidence="8 9">
    <name type="scientific">Yersinia rohdei</name>
    <dbReference type="NCBI Taxonomy" id="29485"/>
    <lineage>
        <taxon>Bacteria</taxon>
        <taxon>Pseudomonadati</taxon>
        <taxon>Pseudomonadota</taxon>
        <taxon>Gammaproteobacteria</taxon>
        <taxon>Enterobacterales</taxon>
        <taxon>Yersiniaceae</taxon>
        <taxon>Yersinia</taxon>
    </lineage>
</organism>
<dbReference type="EMBL" id="CP009787">
    <property type="protein sequence ID" value="AJJ12564.1"/>
    <property type="molecule type" value="Genomic_DNA"/>
</dbReference>
<dbReference type="SUPFAM" id="SSF49373">
    <property type="entry name" value="Invasin/intimin cell-adhesion fragments"/>
    <property type="match status" value="3"/>
</dbReference>
<dbReference type="PRINTS" id="PR01369">
    <property type="entry name" value="INTIMIN"/>
</dbReference>
<dbReference type="InterPro" id="IPR051715">
    <property type="entry name" value="Intimin-Invasin_domain"/>
</dbReference>
<evidence type="ECO:0000259" key="7">
    <source>
        <dbReference type="PROSITE" id="PS51782"/>
    </source>
</evidence>
<dbReference type="InterPro" id="IPR008964">
    <property type="entry name" value="Invasin/intimin_cell_adhesion"/>
</dbReference>
<keyword evidence="9" id="KW-1185">Reference proteome</keyword>
<dbReference type="InterPro" id="IPR013783">
    <property type="entry name" value="Ig-like_fold"/>
</dbReference>
<dbReference type="InterPro" id="IPR008541">
    <property type="entry name" value="InvE_AD"/>
</dbReference>
<accession>A0ABN4F8L6</accession>
<evidence type="ECO:0000259" key="6">
    <source>
        <dbReference type="PROSITE" id="PS51127"/>
    </source>
</evidence>
<dbReference type="InterPro" id="IPR018392">
    <property type="entry name" value="LysM"/>
</dbReference>
<dbReference type="SMART" id="SM00634">
    <property type="entry name" value="BID_1"/>
    <property type="match status" value="3"/>
</dbReference>
<comment type="similarity">
    <text evidence="2">Belongs to the intimin/invasin family.</text>
</comment>
<feature type="domain" description="Big-1" evidence="6">
    <location>
        <begin position="646"/>
        <end position="737"/>
    </location>
</feature>
<evidence type="ECO:0000313" key="9">
    <source>
        <dbReference type="Proteomes" id="UP000031914"/>
    </source>
</evidence>
<dbReference type="Gene3D" id="2.40.160.160">
    <property type="entry name" value="Inverse autotransporter, beta-domain"/>
    <property type="match status" value="1"/>
</dbReference>
<reference evidence="8 9" key="1">
    <citation type="journal article" date="2015" name="Genome Announc.">
        <title>Thirty-Two Complete Genome Assemblies of Nine Yersinia Species, Including Y. pestis, Y. pseudotuberculosis, and Y. enterocolitica.</title>
        <authorList>
            <person name="Johnson S.L."/>
            <person name="Daligault H.E."/>
            <person name="Davenport K.W."/>
            <person name="Jaissle J."/>
            <person name="Frey K.G."/>
            <person name="Ladner J.T."/>
            <person name="Broomall S.M."/>
            <person name="Bishop-Lilly K.A."/>
            <person name="Bruce D.C."/>
            <person name="Coyne S.R."/>
            <person name="Gibbons H.S."/>
            <person name="Lo C.C."/>
            <person name="Munk A.C."/>
            <person name="Rosenzweig C.N."/>
            <person name="Koroleva G.I."/>
            <person name="Palacios G.F."/>
            <person name="Redden C.L."/>
            <person name="Xu Y."/>
            <person name="Minogue T.D."/>
            <person name="Chain P.S."/>
        </authorList>
    </citation>
    <scope>NUCLEOTIDE SEQUENCE [LARGE SCALE GENOMIC DNA]</scope>
    <source>
        <strain evidence="8 9">YRA</strain>
    </source>
</reference>
<comment type="subcellular location">
    <subcellularLocation>
        <location evidence="1">Cell outer membrane</location>
    </subcellularLocation>
</comment>
<dbReference type="Pfam" id="PF11924">
    <property type="entry name" value="IAT_beta"/>
    <property type="match status" value="1"/>
</dbReference>
<keyword evidence="4" id="KW-0998">Cell outer membrane</keyword>
<dbReference type="PROSITE" id="PS51782">
    <property type="entry name" value="LYSM"/>
    <property type="match status" value="1"/>
</dbReference>
<dbReference type="Proteomes" id="UP000031914">
    <property type="component" value="Chromosome"/>
</dbReference>
<evidence type="ECO:0000256" key="5">
    <source>
        <dbReference type="SAM" id="Phobius"/>
    </source>
</evidence>
<evidence type="ECO:0000256" key="2">
    <source>
        <dbReference type="ARBA" id="ARBA00010116"/>
    </source>
</evidence>
<dbReference type="PANTHER" id="PTHR39576">
    <property type="entry name" value="ATTACHING AND EFFACING PROTEIN HOMOLOG-RELATED-RELATED"/>
    <property type="match status" value="1"/>
</dbReference>
<gene>
    <name evidence="8" type="ORF">CH64_1074</name>
</gene>
<dbReference type="InterPro" id="IPR015217">
    <property type="entry name" value="Invasin_dom_3"/>
</dbReference>
<evidence type="ECO:0000313" key="8">
    <source>
        <dbReference type="EMBL" id="AJJ12564.1"/>
    </source>
</evidence>
<evidence type="ECO:0000256" key="1">
    <source>
        <dbReference type="ARBA" id="ARBA00004442"/>
    </source>
</evidence>
<dbReference type="Pfam" id="PF05689">
    <property type="entry name" value="InvE_AD"/>
    <property type="match status" value="1"/>
</dbReference>
<dbReference type="Pfam" id="PF09134">
    <property type="entry name" value="Invasin_D3"/>
    <property type="match status" value="3"/>
</dbReference>
<keyword evidence="5" id="KW-0812">Transmembrane</keyword>
<dbReference type="Gene3D" id="2.60.40.10">
    <property type="entry name" value="Immunoglobulins"/>
    <property type="match status" value="3"/>
</dbReference>
<dbReference type="Pfam" id="PF05688">
    <property type="entry name" value="BIg21"/>
    <property type="match status" value="1"/>
</dbReference>
<feature type="transmembrane region" description="Helical" evidence="5">
    <location>
        <begin position="37"/>
        <end position="60"/>
    </location>
</feature>
<sequence length="1086" mass="115782">MDKKFVLSKDFSLELLLNPSEKSSYTSLNNVRTRIHAWLMALLPLALLLSITFISAIAVAKPSVSTSTSTSTPTSISTEQWAGLPTQPYILRAGETVATVAKRHGLTVDELKEINIYRAFSKPFVHLASGDEIDIPRKASPFSINNKNDDIPLDNKLASQAKIASTALAKGDIAQSGERLVRSAASNEFNKSAQQWLSQFGTARVLLNVNDDLHLDGSAADVLLPLYDNKESILFTQLGIRNKDNRNTVNMGGGVRTFHSDWMYGANTFFDNDLTGKNRRVGVGVEAWTDYLKLSANHYFAITDWHQSRDARDYNERPANGYDFRAESYLPSYPQLGCKVIYEAYRGDEVALFGKDSRQKDPTAITAGVNYTPIPLVTVGAEHRVGTGGQNDSSINFLLNYRLGDTWQDHIDPSAVVDSRTLTGSRYDLVERNNNIVLNYQKQSLVRLSLPESLAGDPLSLLSVAAQVVATHGLDRIDWQISKLIAAGGGIKKTSKSEVEITLPEYQINSNKYILTAIAYDTQGNISSPASMLITVNEPRINATYSTLVASPEYIESNGSDTSQVTLTLRDNNNTPVTGKAASFTSTLGTLGGVSEQGGGVYLATLTAGIVAGVANVSANVGGNALDVTPARVTLDSEGRDFNPTNSTLVAAPDNIEANGSDTSQVTLTLRDSNNTPLTGLAVSFASTLGTLGSVSEQGGGVYIATLTAGTVAGIASISASVDGNPLGVTPARITLNTTNRSPSLTDSTLVAAPDNIEANGSDTSQVTLTLRDSNNTPLTGLAVSFASSLGTLGSVSEQGGGVYIATLTAGTVAGIASISASVDGNPLGVTPATVNVVPASVNLIISVDNARKNIGQTINLTVAARYKRTNAMAPNIKLTFEPVSVVNRQNIAMSNSGLLQVAGANYNSFTGVTGADGQLTLPITDPNGIGVQTVLRAKAESGDWQEQALIFNVKTSPDSPLANMWGNMAETLAANGNTFKRPYLAGEMPTSQQSVKNNETWAIFTFNEAEALCTLPQRTDLENLYLAYPSNTINTVAGWPTNQVYRSSTLTIYDGGQHYYVYMNTGNAAFKSDGDVRSYHLSCLL</sequence>
<keyword evidence="3 5" id="KW-0472">Membrane</keyword>
<protein>
    <submittedName>
        <fullName evidence="8">Bacterial Ig-like domain family protein</fullName>
    </submittedName>
</protein>
<feature type="domain" description="Big-1" evidence="6">
    <location>
        <begin position="747"/>
        <end position="838"/>
    </location>
</feature>
<proteinExistence type="inferred from homology"/>